<dbReference type="Proteomes" id="UP000287651">
    <property type="component" value="Unassembled WGS sequence"/>
</dbReference>
<keyword evidence="4" id="KW-0472">Membrane</keyword>
<dbReference type="SMART" id="SM00784">
    <property type="entry name" value="SPT2"/>
    <property type="match status" value="1"/>
</dbReference>
<feature type="region of interest" description="Disordered" evidence="3">
    <location>
        <begin position="1"/>
        <end position="42"/>
    </location>
</feature>
<evidence type="ECO:0000256" key="2">
    <source>
        <dbReference type="ARBA" id="ARBA00023054"/>
    </source>
</evidence>
<keyword evidence="4" id="KW-0812">Transmembrane</keyword>
<protein>
    <submittedName>
        <fullName evidence="5">Uncharacterized protein</fullName>
    </submittedName>
</protein>
<organism evidence="5 6">
    <name type="scientific">Ensete ventricosum</name>
    <name type="common">Abyssinian banana</name>
    <name type="synonym">Musa ensete</name>
    <dbReference type="NCBI Taxonomy" id="4639"/>
    <lineage>
        <taxon>Eukaryota</taxon>
        <taxon>Viridiplantae</taxon>
        <taxon>Streptophyta</taxon>
        <taxon>Embryophyta</taxon>
        <taxon>Tracheophyta</taxon>
        <taxon>Spermatophyta</taxon>
        <taxon>Magnoliopsida</taxon>
        <taxon>Liliopsida</taxon>
        <taxon>Zingiberales</taxon>
        <taxon>Musaceae</taxon>
        <taxon>Ensete</taxon>
    </lineage>
</organism>
<dbReference type="PANTHER" id="PTHR22691">
    <property type="entry name" value="YEAST SPT2-RELATED"/>
    <property type="match status" value="1"/>
</dbReference>
<reference evidence="5 6" key="1">
    <citation type="journal article" date="2014" name="Agronomy (Basel)">
        <title>A Draft Genome Sequence for Ensete ventricosum, the Drought-Tolerant Tree Against Hunger.</title>
        <authorList>
            <person name="Harrison J."/>
            <person name="Moore K.A."/>
            <person name="Paszkiewicz K."/>
            <person name="Jones T."/>
            <person name="Grant M."/>
            <person name="Ambacheew D."/>
            <person name="Muzemil S."/>
            <person name="Studholme D.J."/>
        </authorList>
    </citation>
    <scope>NUCLEOTIDE SEQUENCE [LARGE SCALE GENOMIC DNA]</scope>
</reference>
<evidence type="ECO:0000256" key="3">
    <source>
        <dbReference type="SAM" id="MobiDB-lite"/>
    </source>
</evidence>
<feature type="transmembrane region" description="Helical" evidence="4">
    <location>
        <begin position="151"/>
        <end position="175"/>
    </location>
</feature>
<dbReference type="PANTHER" id="PTHR22691:SF8">
    <property type="entry name" value="PROTEIN SPT2 HOMOLOG"/>
    <property type="match status" value="1"/>
</dbReference>
<gene>
    <name evidence="5" type="ORF">B296_00021002</name>
</gene>
<evidence type="ECO:0000256" key="4">
    <source>
        <dbReference type="SAM" id="Phobius"/>
    </source>
</evidence>
<evidence type="ECO:0000256" key="1">
    <source>
        <dbReference type="ARBA" id="ARBA00006461"/>
    </source>
</evidence>
<feature type="compositionally biased region" description="Acidic residues" evidence="3">
    <location>
        <begin position="12"/>
        <end position="31"/>
    </location>
</feature>
<sequence>MQGFNQRPHEYEMEDYEEYEEEASEPDEEELEAPKSTKDEQDFLKLREQLKARFRQKLKKQSAGALGRLSQTQDKRTVTNDRCVISALCFLGWHHVILLCCKTIAKNKAQTLKDMRDYSFLLSDDADLPTAKEQPKPRSASLAMSDMRNSLVSVVSCFPFLTTVGVCIEVINFLCRYNPNRYVEMDEDDSDMEVGFDVIQKEERRSSKIAKKEDEEQLRLIEEEEGRERRMRTKKKLKQS</sequence>
<accession>A0A427AU42</accession>
<feature type="compositionally biased region" description="Basic and acidic residues" evidence="3">
    <location>
        <begin position="32"/>
        <end position="42"/>
    </location>
</feature>
<dbReference type="EMBL" id="AMZH03001349">
    <property type="protein sequence ID" value="RRT79637.1"/>
    <property type="molecule type" value="Genomic_DNA"/>
</dbReference>
<dbReference type="AlphaFoldDB" id="A0A427AU42"/>
<evidence type="ECO:0000313" key="5">
    <source>
        <dbReference type="EMBL" id="RRT79637.1"/>
    </source>
</evidence>
<dbReference type="GO" id="GO:0005730">
    <property type="term" value="C:nucleolus"/>
    <property type="evidence" value="ECO:0007669"/>
    <property type="project" value="TreeGrafter"/>
</dbReference>
<comment type="caution">
    <text evidence="5">The sequence shown here is derived from an EMBL/GenBank/DDBJ whole genome shotgun (WGS) entry which is preliminary data.</text>
</comment>
<dbReference type="GO" id="GO:0042393">
    <property type="term" value="F:histone binding"/>
    <property type="evidence" value="ECO:0007669"/>
    <property type="project" value="TreeGrafter"/>
</dbReference>
<comment type="similarity">
    <text evidence="1">Belongs to the SPT2 family.</text>
</comment>
<dbReference type="InterPro" id="IPR013256">
    <property type="entry name" value="Chromatin_SPT2"/>
</dbReference>
<keyword evidence="2" id="KW-0175">Coiled coil</keyword>
<dbReference type="Pfam" id="PF08243">
    <property type="entry name" value="SPT2"/>
    <property type="match status" value="1"/>
</dbReference>
<name>A0A427AU42_ENSVE</name>
<keyword evidence="4" id="KW-1133">Transmembrane helix</keyword>
<dbReference type="GO" id="GO:0006334">
    <property type="term" value="P:nucleosome assembly"/>
    <property type="evidence" value="ECO:0007669"/>
    <property type="project" value="TreeGrafter"/>
</dbReference>
<dbReference type="GO" id="GO:0003677">
    <property type="term" value="F:DNA binding"/>
    <property type="evidence" value="ECO:0007669"/>
    <property type="project" value="TreeGrafter"/>
</dbReference>
<proteinExistence type="inferred from homology"/>
<dbReference type="GO" id="GO:0006360">
    <property type="term" value="P:transcription by RNA polymerase I"/>
    <property type="evidence" value="ECO:0007669"/>
    <property type="project" value="TreeGrafter"/>
</dbReference>
<evidence type="ECO:0000313" key="6">
    <source>
        <dbReference type="Proteomes" id="UP000287651"/>
    </source>
</evidence>
<feature type="transmembrane region" description="Helical" evidence="4">
    <location>
        <begin position="83"/>
        <end position="105"/>
    </location>
</feature>